<evidence type="ECO:0000313" key="4">
    <source>
        <dbReference type="EMBL" id="KKR97813.1"/>
    </source>
</evidence>
<reference evidence="4 5" key="1">
    <citation type="journal article" date="2015" name="Nature">
        <title>rRNA introns, odd ribosomes, and small enigmatic genomes across a large radiation of phyla.</title>
        <authorList>
            <person name="Brown C.T."/>
            <person name="Hug L.A."/>
            <person name="Thomas B.C."/>
            <person name="Sharon I."/>
            <person name="Castelle C.J."/>
            <person name="Singh A."/>
            <person name="Wilkins M.J."/>
            <person name="Williams K.H."/>
            <person name="Banfield J.F."/>
        </authorList>
    </citation>
    <scope>NUCLEOTIDE SEQUENCE [LARGE SCALE GENOMIC DNA]</scope>
</reference>
<comment type="caution">
    <text evidence="3">Lacks conserved residue(s) required for the propagation of feature annotation.</text>
</comment>
<dbReference type="GO" id="GO:0045547">
    <property type="term" value="F:ditrans,polycis-polyprenyl diphosphate synthase [(2E,6E)-farnesyl diphosphate specific] activity"/>
    <property type="evidence" value="ECO:0007669"/>
    <property type="project" value="TreeGrafter"/>
</dbReference>
<dbReference type="Pfam" id="PF01255">
    <property type="entry name" value="Prenyltransf"/>
    <property type="match status" value="1"/>
</dbReference>
<evidence type="ECO:0000313" key="5">
    <source>
        <dbReference type="Proteomes" id="UP000034746"/>
    </source>
</evidence>
<comment type="function">
    <text evidence="3">Catalyzes the condensation of isopentenyl diphosphate (IPP) with allylic pyrophosphates generating different type of terpenoids.</text>
</comment>
<dbReference type="InterPro" id="IPR001441">
    <property type="entry name" value="UPP_synth-like"/>
</dbReference>
<feature type="binding site" evidence="3">
    <location>
        <begin position="181"/>
        <end position="183"/>
    </location>
    <ligand>
        <name>substrate</name>
    </ligand>
</feature>
<comment type="caution">
    <text evidence="4">The sequence shown here is derived from an EMBL/GenBank/DDBJ whole genome shotgun (WGS) entry which is preliminary data.</text>
</comment>
<dbReference type="Gene3D" id="3.40.1180.10">
    <property type="entry name" value="Decaprenyl diphosphate synthase-like"/>
    <property type="match status" value="1"/>
</dbReference>
<feature type="binding site" evidence="3">
    <location>
        <position position="11"/>
    </location>
    <ligand>
        <name>Mg(2+)</name>
        <dbReference type="ChEBI" id="CHEBI:18420"/>
    </ligand>
</feature>
<feature type="binding site" evidence="3">
    <location>
        <begin position="12"/>
        <end position="15"/>
    </location>
    <ligand>
        <name>substrate</name>
    </ligand>
</feature>
<dbReference type="EMBL" id="LCAU01000008">
    <property type="protein sequence ID" value="KKR97813.1"/>
    <property type="molecule type" value="Genomic_DNA"/>
</dbReference>
<feature type="binding site" evidence="3">
    <location>
        <position position="194"/>
    </location>
    <ligand>
        <name>Mg(2+)</name>
        <dbReference type="ChEBI" id="CHEBI:18420"/>
    </ligand>
</feature>
<dbReference type="PANTHER" id="PTHR10291:SF43">
    <property type="entry name" value="DEHYDRODOLICHYL DIPHOSPHATE SYNTHASE COMPLEX SUBUNIT DHDDS"/>
    <property type="match status" value="1"/>
</dbReference>
<feature type="binding site" evidence="3">
    <location>
        <position position="28"/>
    </location>
    <ligand>
        <name>substrate</name>
    </ligand>
</feature>
<evidence type="ECO:0000256" key="3">
    <source>
        <dbReference type="HAMAP-Rule" id="MF_01139"/>
    </source>
</evidence>
<dbReference type="AlphaFoldDB" id="A0A0G0V9Y3"/>
<feature type="active site" evidence="3">
    <location>
        <position position="11"/>
    </location>
</feature>
<evidence type="ECO:0000256" key="1">
    <source>
        <dbReference type="ARBA" id="ARBA00022679"/>
    </source>
</evidence>
<sequence length="226" mass="26279">MKLNHLAIIPDGNRRWARQRGLPTLEGHRHGYKKIKHIGEWCLQRGIVHLTIWGFSTENWKRSEEEVSYLMDLIFLALTKEIDFYQERGIRLRVFGNIKELPSRIQKAVTEAEEKTKDGKNGQLNICLNYGGRAEIIEGIKNLLAKGYRPEDITEEMVTQALWTGDLPSPDLIIRTSGEQRLSGFMSWLGGYSELLFLEKHFPDFEEEDLDAALREFESRDRRFGK</sequence>
<dbReference type="GO" id="GO:0016094">
    <property type="term" value="P:polyprenol biosynthetic process"/>
    <property type="evidence" value="ECO:0007669"/>
    <property type="project" value="TreeGrafter"/>
</dbReference>
<keyword evidence="1 3" id="KW-0808">Transferase</keyword>
<feature type="binding site" evidence="3">
    <location>
        <begin position="56"/>
        <end position="58"/>
    </location>
    <ligand>
        <name>substrate</name>
    </ligand>
</feature>
<feature type="binding site" evidence="3">
    <location>
        <position position="62"/>
    </location>
    <ligand>
        <name>substrate</name>
    </ligand>
</feature>
<comment type="subunit">
    <text evidence="3">Homodimer.</text>
</comment>
<feature type="binding site" evidence="3">
    <location>
        <position position="16"/>
    </location>
    <ligand>
        <name>substrate</name>
    </ligand>
</feature>
<feature type="active site" description="Proton acceptor" evidence="3">
    <location>
        <position position="59"/>
    </location>
</feature>
<feature type="binding site" evidence="3">
    <location>
        <position position="60"/>
    </location>
    <ligand>
        <name>substrate</name>
    </ligand>
</feature>
<dbReference type="InterPro" id="IPR036424">
    <property type="entry name" value="UPP_synth-like_sf"/>
</dbReference>
<protein>
    <recommendedName>
        <fullName evidence="3">Isoprenyl transferase</fullName>
        <ecNumber evidence="3">2.5.1.-</ecNumber>
    </recommendedName>
</protein>
<keyword evidence="3" id="KW-0479">Metal-binding</keyword>
<proteinExistence type="inferred from homology"/>
<organism evidence="4 5">
    <name type="scientific">Candidatus Uhrbacteria bacterium GW2011_GWF2_41_16</name>
    <dbReference type="NCBI Taxonomy" id="1618997"/>
    <lineage>
        <taxon>Bacteria</taxon>
        <taxon>Candidatus Uhriibacteriota</taxon>
    </lineage>
</organism>
<dbReference type="Proteomes" id="UP000034746">
    <property type="component" value="Unassembled WGS sequence"/>
</dbReference>
<evidence type="ECO:0000256" key="2">
    <source>
        <dbReference type="ARBA" id="ARBA00038453"/>
    </source>
</evidence>
<dbReference type="PATRIC" id="fig|1618997.3.peg.771"/>
<dbReference type="HAMAP" id="MF_01139">
    <property type="entry name" value="ISPT"/>
    <property type="match status" value="1"/>
</dbReference>
<dbReference type="GO" id="GO:0000287">
    <property type="term" value="F:magnesium ion binding"/>
    <property type="evidence" value="ECO:0007669"/>
    <property type="project" value="UniProtKB-UniRule"/>
</dbReference>
<dbReference type="NCBIfam" id="TIGR00055">
    <property type="entry name" value="uppS"/>
    <property type="match status" value="1"/>
</dbReference>
<feature type="binding site" evidence="3">
    <location>
        <position position="175"/>
    </location>
    <ligand>
        <name>substrate</name>
    </ligand>
</feature>
<dbReference type="PANTHER" id="PTHR10291">
    <property type="entry name" value="DEHYDRODOLICHYL DIPHOSPHATE SYNTHASE FAMILY MEMBER"/>
    <property type="match status" value="1"/>
</dbReference>
<comment type="similarity">
    <text evidence="2">Belongs to the UPP synthase family. Z-FPP synthase subfamily.</text>
</comment>
<keyword evidence="3" id="KW-0460">Magnesium</keyword>
<dbReference type="SUPFAM" id="SSF64005">
    <property type="entry name" value="Undecaprenyl diphosphate synthase"/>
    <property type="match status" value="1"/>
</dbReference>
<gene>
    <name evidence="4" type="ORF">UU48_C0008G0022</name>
</gene>
<dbReference type="CDD" id="cd00475">
    <property type="entry name" value="Cis_IPPS"/>
    <property type="match status" value="1"/>
</dbReference>
<comment type="cofactor">
    <cofactor evidence="3">
        <name>Mg(2+)</name>
        <dbReference type="ChEBI" id="CHEBI:18420"/>
    </cofactor>
    <text evidence="3">Binds 2 magnesium ions per subunit.</text>
</comment>
<dbReference type="EC" id="2.5.1.-" evidence="3"/>
<accession>A0A0G0V9Y3</accession>
<name>A0A0G0V9Y3_9BACT</name>